<evidence type="ECO:0000313" key="2">
    <source>
        <dbReference type="RefSeq" id="XP_075103786.1"/>
    </source>
</evidence>
<reference evidence="2" key="2">
    <citation type="submission" date="2025-08" db="UniProtKB">
        <authorList>
            <consortium name="RefSeq"/>
        </authorList>
    </citation>
    <scope>IDENTIFICATION</scope>
    <source>
        <tissue evidence="2">Leaf</tissue>
    </source>
</reference>
<protein>
    <submittedName>
        <fullName evidence="2">F-box protein At1g20795</fullName>
    </submittedName>
</protein>
<gene>
    <name evidence="2" type="primary">LOC142178350</name>
</gene>
<dbReference type="RefSeq" id="XP_075103786.1">
    <property type="nucleotide sequence ID" value="XM_075247685.1"/>
</dbReference>
<evidence type="ECO:0000313" key="1">
    <source>
        <dbReference type="Proteomes" id="UP000790787"/>
    </source>
</evidence>
<sequence length="387" mass="44736">MDLNEDLVVEIISHLPLKFAIQCKVLCKNFNTRISDPKFSQTWLFQHQKIISILIYSSDRVSKNFHKISINSIRANHYKTTLPVQVEVLASCKGLLLLNFHQVRSFCVFNPITGAHQLIPHPKSKKYKHTIGDTGFVVDYPTSDQYKLVRVGKLAKEEGYRFQVFSSEGSGGVWHEFRSRMKLKLGNTFSYLVAGSRPVYVHDSLHWLTCDRRILAFNTKRKEAIILNFPDFINHTHDFIYDKWLGVVQVLLTLICTFEEFVVISAYDYLSNNWRVSHTVANFITGLDGYNYCFPVCFDSKQVLFLVNRILEQYDEQYDELYEYDSKMNEYKIAAVLDKGNAISSLPYTFEPTLASVHKTLSDTVTAKHLSTITATLDEFRRFITDS</sequence>
<name>A0AC58U2T1_TOBAC</name>
<accession>A0AC58U2T1</accession>
<reference evidence="1" key="1">
    <citation type="journal article" date="2014" name="Nat. Commun.">
        <title>The tobacco genome sequence and its comparison with those of tomato and potato.</title>
        <authorList>
            <person name="Sierro N."/>
            <person name="Battey J.N."/>
            <person name="Ouadi S."/>
            <person name="Bakaher N."/>
            <person name="Bovet L."/>
            <person name="Willig A."/>
            <person name="Goepfert S."/>
            <person name="Peitsch M.C."/>
            <person name="Ivanov N.V."/>
        </authorList>
    </citation>
    <scope>NUCLEOTIDE SEQUENCE [LARGE SCALE GENOMIC DNA]</scope>
</reference>
<proteinExistence type="predicted"/>
<keyword evidence="1" id="KW-1185">Reference proteome</keyword>
<dbReference type="Proteomes" id="UP000790787">
    <property type="component" value="Chromosome 24"/>
</dbReference>
<organism evidence="1 2">
    <name type="scientific">Nicotiana tabacum</name>
    <name type="common">Common tobacco</name>
    <dbReference type="NCBI Taxonomy" id="4097"/>
    <lineage>
        <taxon>Eukaryota</taxon>
        <taxon>Viridiplantae</taxon>
        <taxon>Streptophyta</taxon>
        <taxon>Embryophyta</taxon>
        <taxon>Tracheophyta</taxon>
        <taxon>Spermatophyta</taxon>
        <taxon>Magnoliopsida</taxon>
        <taxon>eudicotyledons</taxon>
        <taxon>Gunneridae</taxon>
        <taxon>Pentapetalae</taxon>
        <taxon>asterids</taxon>
        <taxon>lamiids</taxon>
        <taxon>Solanales</taxon>
        <taxon>Solanaceae</taxon>
        <taxon>Nicotianoideae</taxon>
        <taxon>Nicotianeae</taxon>
        <taxon>Nicotiana</taxon>
    </lineage>
</organism>